<organism evidence="6 7">
    <name type="scientific">Eikenella corrodens</name>
    <dbReference type="NCBI Taxonomy" id="539"/>
    <lineage>
        <taxon>Bacteria</taxon>
        <taxon>Pseudomonadati</taxon>
        <taxon>Pseudomonadota</taxon>
        <taxon>Betaproteobacteria</taxon>
        <taxon>Neisseriales</taxon>
        <taxon>Neisseriaceae</taxon>
        <taxon>Eikenella</taxon>
    </lineage>
</organism>
<dbReference type="InterPro" id="IPR002104">
    <property type="entry name" value="Integrase_catalytic"/>
</dbReference>
<feature type="domain" description="Tyr recombinase" evidence="5">
    <location>
        <begin position="13"/>
        <end position="206"/>
    </location>
</feature>
<dbReference type="PROSITE" id="PS51898">
    <property type="entry name" value="TYR_RECOMBINASE"/>
    <property type="match status" value="1"/>
</dbReference>
<dbReference type="EMBL" id="CP034670">
    <property type="protein sequence ID" value="AZR60424.1"/>
    <property type="molecule type" value="Genomic_DNA"/>
</dbReference>
<proteinExistence type="inferred from homology"/>
<dbReference type="GO" id="GO:0006310">
    <property type="term" value="P:DNA recombination"/>
    <property type="evidence" value="ECO:0007669"/>
    <property type="project" value="UniProtKB-KW"/>
</dbReference>
<dbReference type="RefSeq" id="WP_126983880.1">
    <property type="nucleotide sequence ID" value="NZ_CP034670.1"/>
</dbReference>
<evidence type="ECO:0000313" key="6">
    <source>
        <dbReference type="EMBL" id="AZR60424.1"/>
    </source>
</evidence>
<dbReference type="SUPFAM" id="SSF56349">
    <property type="entry name" value="DNA breaking-rejoining enzymes"/>
    <property type="match status" value="1"/>
</dbReference>
<evidence type="ECO:0000256" key="3">
    <source>
        <dbReference type="ARBA" id="ARBA00023125"/>
    </source>
</evidence>
<dbReference type="AlphaFoldDB" id="A0A3S9SLV4"/>
<dbReference type="PANTHER" id="PTHR30349:SF41">
    <property type="entry name" value="INTEGRASE_RECOMBINASE PROTEIN MJ0367-RELATED"/>
    <property type="match status" value="1"/>
</dbReference>
<dbReference type="InterPro" id="IPR050090">
    <property type="entry name" value="Tyrosine_recombinase_XerCD"/>
</dbReference>
<protein>
    <recommendedName>
        <fullName evidence="5">Tyr recombinase domain-containing protein</fullName>
    </recommendedName>
</protein>
<accession>A0A3S9SLV4</accession>
<dbReference type="Gene3D" id="1.10.443.10">
    <property type="entry name" value="Intergrase catalytic core"/>
    <property type="match status" value="1"/>
</dbReference>
<evidence type="ECO:0000256" key="4">
    <source>
        <dbReference type="ARBA" id="ARBA00023172"/>
    </source>
</evidence>
<dbReference type="InterPro" id="IPR011010">
    <property type="entry name" value="DNA_brk_join_enz"/>
</dbReference>
<evidence type="ECO:0000259" key="5">
    <source>
        <dbReference type="PROSITE" id="PS51898"/>
    </source>
</evidence>
<name>A0A3S9SLV4_EIKCO</name>
<dbReference type="GO" id="GO:0003677">
    <property type="term" value="F:DNA binding"/>
    <property type="evidence" value="ECO:0007669"/>
    <property type="project" value="UniProtKB-KW"/>
</dbReference>
<keyword evidence="3" id="KW-0238">DNA-binding</keyword>
<gene>
    <name evidence="6" type="ORF">ELB75_10655</name>
</gene>
<dbReference type="CDD" id="cd00397">
    <property type="entry name" value="DNA_BRE_C"/>
    <property type="match status" value="1"/>
</dbReference>
<evidence type="ECO:0000256" key="2">
    <source>
        <dbReference type="ARBA" id="ARBA00022908"/>
    </source>
</evidence>
<dbReference type="Proteomes" id="UP000282435">
    <property type="component" value="Chromosome"/>
</dbReference>
<reference evidence="6 7" key="1">
    <citation type="submission" date="2018-12" db="EMBL/GenBank/DDBJ databases">
        <title>Genome sequencing of Eikenella corrodens KCOM 3110 (= JS217).</title>
        <authorList>
            <person name="Koo J.-K."/>
            <person name="Park S.-N."/>
            <person name="Lim Y.K."/>
        </authorList>
    </citation>
    <scope>NUCLEOTIDE SEQUENCE [LARGE SCALE GENOMIC DNA]</scope>
    <source>
        <strain evidence="6 7">KCOM 3110</strain>
    </source>
</reference>
<dbReference type="Pfam" id="PF00589">
    <property type="entry name" value="Phage_integrase"/>
    <property type="match status" value="1"/>
</dbReference>
<keyword evidence="4" id="KW-0233">DNA recombination</keyword>
<evidence type="ECO:0000256" key="1">
    <source>
        <dbReference type="ARBA" id="ARBA00008857"/>
    </source>
</evidence>
<dbReference type="OrthoDB" id="8912821at2"/>
<keyword evidence="2" id="KW-0229">DNA integration</keyword>
<dbReference type="InterPro" id="IPR013762">
    <property type="entry name" value="Integrase-like_cat_sf"/>
</dbReference>
<dbReference type="GO" id="GO:0015074">
    <property type="term" value="P:DNA integration"/>
    <property type="evidence" value="ECO:0007669"/>
    <property type="project" value="UniProtKB-KW"/>
</dbReference>
<dbReference type="PANTHER" id="PTHR30349">
    <property type="entry name" value="PHAGE INTEGRASE-RELATED"/>
    <property type="match status" value="1"/>
</dbReference>
<evidence type="ECO:0000313" key="7">
    <source>
        <dbReference type="Proteomes" id="UP000282435"/>
    </source>
</evidence>
<sequence length="237" mass="27025">MNSLSFFAADSCGMDRYFTREQEQTLLNGLARFAAKEDRRDYAWIRFLLYSGMRIGEFTKMTCAQAFSALETRYIYIPAEHRKGGRRDHKVLLHAKLRQALEDLLALQPEFGGSQSDGEPLVLGRGSRAITPRALQLRFAQWMVVFGLPQEATPHWLRHTCAMRVLRASRAEDKLGTVQRALGHTSPASTRIYAHATKEELEQALTDAFADPAPAKPPRRTLSNLRKMYYSSRQEVY</sequence>
<comment type="similarity">
    <text evidence="1">Belongs to the 'phage' integrase family.</text>
</comment>